<dbReference type="Gene3D" id="2.160.20.10">
    <property type="entry name" value="Single-stranded right-handed beta-helix, Pectin lyase-like"/>
    <property type="match status" value="1"/>
</dbReference>
<dbReference type="HOGENOM" id="CLU_332252_0_0_9"/>
<dbReference type="Gene3D" id="2.60.40.3350">
    <property type="match status" value="1"/>
</dbReference>
<dbReference type="EMBL" id="AHEU01000017">
    <property type="protein sequence ID" value="EJR32657.1"/>
    <property type="molecule type" value="Genomic_DNA"/>
</dbReference>
<name>J8HHP5_BACCE</name>
<sequence>MKTKLILDINKTQYAQLNSIVTGRVGDKVSNVADVYLIDSGSPYNLTGSKVFFECVKPDNTVVRDDNGVKIIDAAKGHFEYTFPTETFGAIGKAKQAFMSIEKDKTVRATTQDFVLVTLPDAMTNRVPSESYISDLEKLIKELNEMALEEINSQAAAEASAAKEFAEKANGLSNSTQKQLDEIVIKGDSSVEAAQARIDEKGVVHPTLKVRIDYESEKIEVLNDKIGKLFVTYSDFGAKLDGVTDDTKAIKDAHSYANSKGIPVVQRESKFVLNGQINVMTDTDLTGSVVKTSWLHDVYEYSRTNILYNIVGADLINITSSVNQAEFSKGALEIPSLAKVESSCVVIESTATDFMRNDGGNIATVYKSEANMIMKNDTGTLVYPLTKDYTSATGFKVSIRALENNLTFKAPTLELINAGISSFIKTSRNNITIEGGLVREVSNLTDYKAPMYSFVRGEKCCNISISNVIAPVVGRQNKTGEYGLGYFLIFDRACGMYIDKAEQQSGWSSVNGNYMRDIRVKNSKLIYVGGHANIYDLFVRDTYVSSKISAHGGGLMEVTNCTIVGSRTSPAVETRLDYAGEWDGTIRITNSKTLLSPRILTMNLVNYDCGRKVVLPNVEVFNCTLENFRGDIVKAVEFRGWTGNFASTLPSFTFNGVIMKTKNDNVLNLITMPEITNTAVSGEIKIVADNIRPDEGSYMPNIYTGARANFLIPKITNPNVKVKFDVRNSIANFSVSGTSNVEATVRNSDAYILRATTGASDITTVGEPLSIVYDNCNLYRLPSDLGSMTNGPDRVRLQFTNCRWLRVKRPDGTMDPQLAYSTENLIRYSRNNVADPLGKLPGTNADRLFNYTDPSVWKTTV</sequence>
<protein>
    <recommendedName>
        <fullName evidence="1">BppU N-terminal domain-containing protein</fullName>
    </recommendedName>
</protein>
<dbReference type="PATRIC" id="fig|1053226.3.peg.2542"/>
<evidence type="ECO:0000259" key="1">
    <source>
        <dbReference type="Pfam" id="PF10651"/>
    </source>
</evidence>
<dbReference type="Proteomes" id="UP000006960">
    <property type="component" value="Unassembled WGS sequence"/>
</dbReference>
<evidence type="ECO:0000313" key="3">
    <source>
        <dbReference type="Proteomes" id="UP000006960"/>
    </source>
</evidence>
<reference evidence="2 3" key="1">
    <citation type="submission" date="2012-04" db="EMBL/GenBank/DDBJ databases">
        <title>The Genome Sequence of Bacillus cereus VD048.</title>
        <authorList>
            <consortium name="The Broad Institute Genome Sequencing Platform"/>
            <consortium name="The Broad Institute Genome Sequencing Center for Infectious Disease"/>
            <person name="Feldgarden M."/>
            <person name="Van der Auwera G.A."/>
            <person name="Mahillon J."/>
            <person name="Duprez V."/>
            <person name="Timmery S."/>
            <person name="Mattelet C."/>
            <person name="Dierick K."/>
            <person name="Sun M."/>
            <person name="Yu Z."/>
            <person name="Zhu L."/>
            <person name="Hu X."/>
            <person name="Shank E.B."/>
            <person name="Swiecicka I."/>
            <person name="Hansen B.M."/>
            <person name="Andrup L."/>
            <person name="Young S.K."/>
            <person name="Zeng Q."/>
            <person name="Gargeya S."/>
            <person name="Fitzgerald M."/>
            <person name="Haas B."/>
            <person name="Abouelleil A."/>
            <person name="Alvarado L."/>
            <person name="Arachchi H.M."/>
            <person name="Berlin A."/>
            <person name="Chapman S.B."/>
            <person name="Goldberg J."/>
            <person name="Griggs A."/>
            <person name="Gujja S."/>
            <person name="Hansen M."/>
            <person name="Howarth C."/>
            <person name="Imamovic A."/>
            <person name="Larimer J."/>
            <person name="McCowen C."/>
            <person name="Montmayeur A."/>
            <person name="Murphy C."/>
            <person name="Neiman D."/>
            <person name="Pearson M."/>
            <person name="Priest M."/>
            <person name="Roberts A."/>
            <person name="Saif S."/>
            <person name="Shea T."/>
            <person name="Sisk P."/>
            <person name="Sykes S."/>
            <person name="Wortman J."/>
            <person name="Nusbaum C."/>
            <person name="Birren B."/>
        </authorList>
    </citation>
    <scope>NUCLEOTIDE SEQUENCE [LARGE SCALE GENOMIC DNA]</scope>
    <source>
        <strain evidence="2 3">VD048</strain>
    </source>
</reference>
<organism evidence="2 3">
    <name type="scientific">Bacillus cereus VD048</name>
    <dbReference type="NCBI Taxonomy" id="1053226"/>
    <lineage>
        <taxon>Bacteria</taxon>
        <taxon>Bacillati</taxon>
        <taxon>Bacillota</taxon>
        <taxon>Bacilli</taxon>
        <taxon>Bacillales</taxon>
        <taxon>Bacillaceae</taxon>
        <taxon>Bacillus</taxon>
        <taxon>Bacillus cereus group</taxon>
    </lineage>
</organism>
<dbReference type="AlphaFoldDB" id="J8HHP5"/>
<accession>J8HHP5</accession>
<feature type="domain" description="BppU N-terminal" evidence="1">
    <location>
        <begin position="1"/>
        <end position="145"/>
    </location>
</feature>
<dbReference type="RefSeq" id="WP_002165818.1">
    <property type="nucleotide sequence ID" value="NZ_JH792310.1"/>
</dbReference>
<comment type="caution">
    <text evidence="2">The sequence shown here is derived from an EMBL/GenBank/DDBJ whole genome shotgun (WGS) entry which is preliminary data.</text>
</comment>
<dbReference type="Pfam" id="PF10651">
    <property type="entry name" value="BppU_N"/>
    <property type="match status" value="1"/>
</dbReference>
<evidence type="ECO:0000313" key="2">
    <source>
        <dbReference type="EMBL" id="EJR32657.1"/>
    </source>
</evidence>
<proteinExistence type="predicted"/>
<dbReference type="InterPro" id="IPR012334">
    <property type="entry name" value="Pectin_lyas_fold"/>
</dbReference>
<gene>
    <name evidence="2" type="ORF">IIG_02509</name>
</gene>
<dbReference type="InterPro" id="IPR018913">
    <property type="entry name" value="BppU_N"/>
</dbReference>